<feature type="region of interest" description="Disordered" evidence="20">
    <location>
        <begin position="1520"/>
        <end position="1567"/>
    </location>
</feature>
<keyword evidence="11" id="KW-0508">mRNA splicing</keyword>
<dbReference type="PANTHER" id="PTHR10887:SF5">
    <property type="entry name" value="RNA HELICASE AQUARIUS"/>
    <property type="match status" value="1"/>
</dbReference>
<dbReference type="Pfam" id="PF13086">
    <property type="entry name" value="AAA_11"/>
    <property type="match status" value="1"/>
</dbReference>
<dbReference type="InterPro" id="IPR041679">
    <property type="entry name" value="DNA2/NAM7-like_C"/>
</dbReference>
<evidence type="ECO:0000256" key="18">
    <source>
        <dbReference type="ARBA" id="ARBA00083796"/>
    </source>
</evidence>
<feature type="compositionally biased region" description="Basic and acidic residues" evidence="20">
    <location>
        <begin position="1533"/>
        <end position="1542"/>
    </location>
</feature>
<feature type="domain" description="Protein kinase" evidence="21">
    <location>
        <begin position="1238"/>
        <end position="1502"/>
    </location>
</feature>
<dbReference type="InterPro" id="IPR041677">
    <property type="entry name" value="DNA2/NAM7_AAA_11"/>
</dbReference>
<comment type="function">
    <text evidence="14">Involved in pre-mRNA splicing as component of the spliceosome. Intron-binding spliceosomal protein required to link pre-mRNA splicing and snoRNP (small nucleolar ribonucleoprotein) biogenesis. Plays a key role in position-dependent assembly of intron-encoded box C/D small snoRNP, splicing being required for snoRNP assembly. May act by helping the folding of the snoRNA sequence. Binds to intron of pre-mRNAs in a sequence-independent manner, contacting the region between snoRNA and the branchpoint of introns (40 nucleotides upstream of the branchpoint) during the late stages of splicing. Has ATP-dependent RNA helicase activity and can unwind double-stranded RNA molecules with a 3' overhang (in vitro).</text>
</comment>
<dbReference type="GO" id="GO:0006397">
    <property type="term" value="P:mRNA processing"/>
    <property type="evidence" value="ECO:0007669"/>
    <property type="project" value="UniProtKB-KW"/>
</dbReference>
<evidence type="ECO:0000256" key="10">
    <source>
        <dbReference type="ARBA" id="ARBA00022990"/>
    </source>
</evidence>
<dbReference type="SMART" id="SM00220">
    <property type="entry name" value="S_TKc"/>
    <property type="match status" value="1"/>
</dbReference>
<evidence type="ECO:0000256" key="19">
    <source>
        <dbReference type="PROSITE-ProRule" id="PRU10141"/>
    </source>
</evidence>
<protein>
    <recommendedName>
        <fullName evidence="17">RNA helicase aquarius</fullName>
        <ecNumber evidence="2">3.6.4.13</ecNumber>
    </recommendedName>
    <alternativeName>
        <fullName evidence="18">Intron-binding protein of 160 kDa</fullName>
    </alternativeName>
</protein>
<dbReference type="PROSITE" id="PS00108">
    <property type="entry name" value="PROTEIN_KINASE_ST"/>
    <property type="match status" value="1"/>
</dbReference>
<dbReference type="FunFam" id="3.40.50.300:FF:000396">
    <property type="entry name" value="RNA helicase aquarius"/>
    <property type="match status" value="1"/>
</dbReference>
<evidence type="ECO:0000256" key="13">
    <source>
        <dbReference type="ARBA" id="ARBA00047984"/>
    </source>
</evidence>
<comment type="subcellular location">
    <subcellularLocation>
        <location evidence="1">Nucleus</location>
        <location evidence="1">Nucleoplasm</location>
    </subcellularLocation>
</comment>
<dbReference type="GO" id="GO:0003729">
    <property type="term" value="F:mRNA binding"/>
    <property type="evidence" value="ECO:0007669"/>
    <property type="project" value="TreeGrafter"/>
</dbReference>
<dbReference type="InterPro" id="IPR048966">
    <property type="entry name" value="Aquarius_b-barrel"/>
</dbReference>
<dbReference type="GO" id="GO:0008380">
    <property type="term" value="P:RNA splicing"/>
    <property type="evidence" value="ECO:0007669"/>
    <property type="project" value="UniProtKB-KW"/>
</dbReference>
<keyword evidence="5 19" id="KW-0547">Nucleotide-binding</keyword>
<evidence type="ECO:0000256" key="17">
    <source>
        <dbReference type="ARBA" id="ARBA00069875"/>
    </source>
</evidence>
<dbReference type="GO" id="GO:0016787">
    <property type="term" value="F:hydrolase activity"/>
    <property type="evidence" value="ECO:0007669"/>
    <property type="project" value="UniProtKB-KW"/>
</dbReference>
<evidence type="ECO:0000313" key="23">
    <source>
        <dbReference type="Proteomes" id="UP000719412"/>
    </source>
</evidence>
<dbReference type="InterPro" id="IPR017441">
    <property type="entry name" value="Protein_kinase_ATP_BS"/>
</dbReference>
<dbReference type="SUPFAM" id="SSF56112">
    <property type="entry name" value="Protein kinase-like (PK-like)"/>
    <property type="match status" value="1"/>
</dbReference>
<dbReference type="Pfam" id="PF16399">
    <property type="entry name" value="Aquarius_N_1st"/>
    <property type="match status" value="1"/>
</dbReference>
<dbReference type="EC" id="3.6.4.13" evidence="2"/>
<organism evidence="22 23">
    <name type="scientific">Tenebrio molitor</name>
    <name type="common">Yellow mealworm beetle</name>
    <dbReference type="NCBI Taxonomy" id="7067"/>
    <lineage>
        <taxon>Eukaryota</taxon>
        <taxon>Metazoa</taxon>
        <taxon>Ecdysozoa</taxon>
        <taxon>Arthropoda</taxon>
        <taxon>Hexapoda</taxon>
        <taxon>Insecta</taxon>
        <taxon>Pterygota</taxon>
        <taxon>Neoptera</taxon>
        <taxon>Endopterygota</taxon>
        <taxon>Coleoptera</taxon>
        <taxon>Polyphaga</taxon>
        <taxon>Cucujiformia</taxon>
        <taxon>Tenebrionidae</taxon>
        <taxon>Tenebrio</taxon>
    </lineage>
</organism>
<evidence type="ECO:0000256" key="2">
    <source>
        <dbReference type="ARBA" id="ARBA00012552"/>
    </source>
</evidence>
<keyword evidence="8 19" id="KW-0067">ATP-binding</keyword>
<dbReference type="Pfam" id="PF21144">
    <property type="entry name" value="Aquarius_N_3rd"/>
    <property type="match status" value="1"/>
</dbReference>
<dbReference type="SUPFAM" id="SSF52540">
    <property type="entry name" value="P-loop containing nucleoside triphosphate hydrolases"/>
    <property type="match status" value="1"/>
</dbReference>
<sequence length="1567" mass="181172">MNRQRDFAVLLGDRGVLWTRRRPNVRAGFDESAPNFELLRSGLLPLTHADLPTSNEKRLLKPHVREEGRCCLWRRKNGGAGMRGAHLLDMLKFYARFEISDESGDPLTDHDMTQLHYSKITSLQKAAFAKFPDLRNFALANVASVDTRKALMKHFGPLNKDKLRLIATYLKLVPSEGEEKEIDWCRLDEEFLRELLVSRHERRASQLEALNEMPLYPTEEIIWDENVVPTAYFSGEGCLALPKLNLQFLTLHDYLLRNFNLFRLESTYEIRQDIEDAVSRLSPWRAEDDTVYWGGWARMAQPILNFAVVEVAKPNIGEKRPSRVRADVTVNLSVRPEIKAEWENLRKHDVCFLITVKPPNSIGTKYDYKQPFIPQVGLHCVRGCEIEGMLDVNGRVIEDGPEPRPVLPGDKRTYRVWLDCNQYRDDMNNTNQGKEDVYEEFNILMRRKPKENNFKAVLETIRELMNTECVVPDWLHDIILGYGDPSAAHYTKMPNPYATMDFNDAFIHMDHLRSCFPSYQLKVKTDDPKKLVRPFRLTFGDLAGDDESKILTVEPYITPKRGPYRFNEPKRNTIPFTPTQIEAIKSGMQPGLTLVVGPPGTGKTDVAVQIISNIYHNFPNQRTLIVTHSNQALNQLFEKIVALDIDERHLLRLGHGEEALETEKDFSRYGRVNYVLAKRLDLLVEVQKLQESLEVKGDVAYTCETAGHFYLYQILSRWENYQSIVRPKRQQKVPIEKVDSEFPFRRFFADAEPLFKGEDFDEDLEIAESCFRYIEHIFKELEEFRAFELLRTGLDRSKYLLVKEAKIIAMTCTHAALKRKELVEMGFKYDNILMEEAAQILEIETFIPLLLQNPQDGYNRLKRWIMIGDHHQLPPVIKNMAFQKYSNMEQSLFTRLVRLGVPTVDLDGQGRARPSICNLYKWRYKNLGNLRHVETWPEYRTANAGFAYDFQLIDVQDFNGVGESEPSPYFYQNLAEAEYCVAVFMYMRLIGYPAHKITILTTYNGQKHLIRDVINTRCANNPLIGRPHKVTTVDKYQGQQNDFILLSLVRTKAVGHLRDVRRLVVAMSRARLGLYVFARVALFQNCFELTPAFEQLTQRPTDLHLVLNESHPTTRSNDAKPENEVVVMRDMTHTANFVYTFYMERVKQMKDYYEQAHQKWAKPGDCEVKEHEYFVSSHPGEDRDTDSEDEEEEGGRQLPVPIQDEPVEAEPEPMEAEPADVAEEEQRAEVRDTGERGYLIGKKIGQGSYATVHLAEYVDGSGPKRMRLACKIFDKEKAPKDFLEKFFPRELEILTKIENPHIVQVHSILQRGSRVFIFMRYADNGDLLDFIKKNSIIPEPQAKIWFRQMASGLQYLHSKNIAHRDLKCENILLSRRFNVKIADFGFARFCVDAENRRILSQTYCGSAAYAAPEVVNGTPYNPKLSDVWSLGIILFIMLNASMPFDDTNLRKLLKDQMTKNWVFRSRVRDTLSSTVKSLVRHLLEPDLTLRLTLDRVMAHEWLRLKKDRVSPLIGRLIHSAPQTQAPVPNTDADGAHEEKETVSGDFQNPESKKSKMMINVPDSQLRY</sequence>
<evidence type="ECO:0000256" key="20">
    <source>
        <dbReference type="SAM" id="MobiDB-lite"/>
    </source>
</evidence>
<keyword evidence="4" id="KW-0747">Spliceosome</keyword>
<feature type="binding site" evidence="19">
    <location>
        <position position="1271"/>
    </location>
    <ligand>
        <name>ATP</name>
        <dbReference type="ChEBI" id="CHEBI:30616"/>
    </ligand>
</feature>
<dbReference type="PROSITE" id="PS50011">
    <property type="entry name" value="PROTEIN_KINASE_DOM"/>
    <property type="match status" value="1"/>
</dbReference>
<dbReference type="GO" id="GO:0004672">
    <property type="term" value="F:protein kinase activity"/>
    <property type="evidence" value="ECO:0007669"/>
    <property type="project" value="InterPro"/>
</dbReference>
<feature type="compositionally biased region" description="Acidic residues" evidence="20">
    <location>
        <begin position="1183"/>
        <end position="1193"/>
    </location>
</feature>
<comment type="similarity">
    <text evidence="15">Belongs to the CWF11 family.</text>
</comment>
<evidence type="ECO:0000256" key="15">
    <source>
        <dbReference type="ARBA" id="ARBA00061244"/>
    </source>
</evidence>
<dbReference type="InterPro" id="IPR011009">
    <property type="entry name" value="Kinase-like_dom_sf"/>
</dbReference>
<keyword evidence="10" id="KW-0007">Acetylation</keyword>
<dbReference type="Pfam" id="PF13087">
    <property type="entry name" value="AAA_12"/>
    <property type="match status" value="1"/>
</dbReference>
<comment type="catalytic activity">
    <reaction evidence="13">
        <text>ATP + H2O = ADP + phosphate + H(+)</text>
        <dbReference type="Rhea" id="RHEA:13065"/>
        <dbReference type="ChEBI" id="CHEBI:15377"/>
        <dbReference type="ChEBI" id="CHEBI:15378"/>
        <dbReference type="ChEBI" id="CHEBI:30616"/>
        <dbReference type="ChEBI" id="CHEBI:43474"/>
        <dbReference type="ChEBI" id="CHEBI:456216"/>
        <dbReference type="EC" id="3.6.4.13"/>
    </reaction>
</comment>
<dbReference type="CDD" id="cd18808">
    <property type="entry name" value="SF1_C_Upf1"/>
    <property type="match status" value="1"/>
</dbReference>
<evidence type="ECO:0000256" key="12">
    <source>
        <dbReference type="ARBA" id="ARBA00023242"/>
    </source>
</evidence>
<comment type="subunit">
    <text evidence="16">Identified in the spliceosome C complex. Component of the XAB2 complex, a multimeric protein complex composed of XAB2, PRPF19, AQR, ZNF830, ISY1, and PPIE. Identified in a pentameric intron-binding (IB) complex composed of AQR, XAB2, ISY1, ZNF830 and PPIE that is incorporated into the spliceosome as a preassembled complex. The IB complex does not contain PRPF19. Within the spliceosome, interacts with SNRPA1, SF3B1, SF3B3, SF3A1 and SF3A2.</text>
</comment>
<evidence type="ECO:0000256" key="6">
    <source>
        <dbReference type="ARBA" id="ARBA00022801"/>
    </source>
</evidence>
<evidence type="ECO:0000256" key="8">
    <source>
        <dbReference type="ARBA" id="ARBA00022840"/>
    </source>
</evidence>
<accession>A0A8J6LFY0</accession>
<reference evidence="22" key="1">
    <citation type="journal article" date="2020" name="J Insects Food Feed">
        <title>The yellow mealworm (Tenebrio molitor) genome: a resource for the emerging insects as food and feed industry.</title>
        <authorList>
            <person name="Eriksson T."/>
            <person name="Andere A."/>
            <person name="Kelstrup H."/>
            <person name="Emery V."/>
            <person name="Picard C."/>
        </authorList>
    </citation>
    <scope>NUCLEOTIDE SEQUENCE</scope>
    <source>
        <strain evidence="22">Stoneville</strain>
        <tissue evidence="22">Whole head</tissue>
    </source>
</reference>
<evidence type="ECO:0000256" key="5">
    <source>
        <dbReference type="ARBA" id="ARBA00022741"/>
    </source>
</evidence>
<dbReference type="Gene3D" id="1.10.510.10">
    <property type="entry name" value="Transferase(Phosphotransferase) domain 1"/>
    <property type="match status" value="1"/>
</dbReference>
<dbReference type="PROSITE" id="PS00107">
    <property type="entry name" value="PROTEIN_KINASE_ATP"/>
    <property type="match status" value="1"/>
</dbReference>
<feature type="region of interest" description="Disordered" evidence="20">
    <location>
        <begin position="1174"/>
        <end position="1232"/>
    </location>
</feature>
<keyword evidence="12" id="KW-0539">Nucleus</keyword>
<evidence type="ECO:0000256" key="14">
    <source>
        <dbReference type="ARBA" id="ARBA00057313"/>
    </source>
</evidence>
<name>A0A8J6LFY0_TENMO</name>
<evidence type="ECO:0000313" key="22">
    <source>
        <dbReference type="EMBL" id="KAH0817838.1"/>
    </source>
</evidence>
<evidence type="ECO:0000256" key="11">
    <source>
        <dbReference type="ARBA" id="ARBA00023187"/>
    </source>
</evidence>
<dbReference type="Pfam" id="PF00069">
    <property type="entry name" value="Pkinase"/>
    <property type="match status" value="1"/>
</dbReference>
<dbReference type="GO" id="GO:0003724">
    <property type="term" value="F:RNA helicase activity"/>
    <property type="evidence" value="ECO:0007669"/>
    <property type="project" value="UniProtKB-EC"/>
</dbReference>
<evidence type="ECO:0000256" key="16">
    <source>
        <dbReference type="ARBA" id="ARBA00063921"/>
    </source>
</evidence>
<evidence type="ECO:0000256" key="1">
    <source>
        <dbReference type="ARBA" id="ARBA00004642"/>
    </source>
</evidence>
<dbReference type="FunFam" id="1.10.510.10:FF:000943">
    <property type="entry name" value="testis-specific serine/threonine-protein kinase 1"/>
    <property type="match status" value="1"/>
</dbReference>
<dbReference type="Gene3D" id="3.40.50.300">
    <property type="entry name" value="P-loop containing nucleotide triphosphate hydrolases"/>
    <property type="match status" value="2"/>
</dbReference>
<evidence type="ECO:0000256" key="9">
    <source>
        <dbReference type="ARBA" id="ARBA00022884"/>
    </source>
</evidence>
<dbReference type="PANTHER" id="PTHR10887">
    <property type="entry name" value="DNA2/NAM7 HELICASE FAMILY"/>
    <property type="match status" value="1"/>
</dbReference>
<dbReference type="GO" id="GO:0005654">
    <property type="term" value="C:nucleoplasm"/>
    <property type="evidence" value="ECO:0007669"/>
    <property type="project" value="UniProtKB-SubCell"/>
</dbReference>
<dbReference type="InterPro" id="IPR027417">
    <property type="entry name" value="P-loop_NTPase"/>
</dbReference>
<evidence type="ECO:0000259" key="21">
    <source>
        <dbReference type="PROSITE" id="PS50011"/>
    </source>
</evidence>
<dbReference type="GO" id="GO:0005524">
    <property type="term" value="F:ATP binding"/>
    <property type="evidence" value="ECO:0007669"/>
    <property type="project" value="UniProtKB-UniRule"/>
</dbReference>
<keyword evidence="23" id="KW-1185">Reference proteome</keyword>
<reference evidence="22" key="2">
    <citation type="submission" date="2021-08" db="EMBL/GenBank/DDBJ databases">
        <authorList>
            <person name="Eriksson T."/>
        </authorList>
    </citation>
    <scope>NUCLEOTIDE SEQUENCE</scope>
    <source>
        <strain evidence="22">Stoneville</strain>
        <tissue evidence="22">Whole head</tissue>
    </source>
</reference>
<dbReference type="InterPro" id="IPR032174">
    <property type="entry name" value="Aquarius_N"/>
</dbReference>
<evidence type="ECO:0000256" key="3">
    <source>
        <dbReference type="ARBA" id="ARBA00022664"/>
    </source>
</evidence>
<dbReference type="CDD" id="cd17935">
    <property type="entry name" value="EEXXQc_AQR"/>
    <property type="match status" value="1"/>
</dbReference>
<dbReference type="Proteomes" id="UP000719412">
    <property type="component" value="Unassembled WGS sequence"/>
</dbReference>
<dbReference type="InterPro" id="IPR045055">
    <property type="entry name" value="DNA2/NAM7-like"/>
</dbReference>
<keyword evidence="3" id="KW-0507">mRNA processing</keyword>
<keyword evidence="6" id="KW-0378">Hydrolase</keyword>
<feature type="compositionally biased region" description="Acidic residues" evidence="20">
    <location>
        <begin position="1205"/>
        <end position="1223"/>
    </location>
</feature>
<dbReference type="GO" id="GO:0071013">
    <property type="term" value="C:catalytic step 2 spliceosome"/>
    <property type="evidence" value="ECO:0007669"/>
    <property type="project" value="TreeGrafter"/>
</dbReference>
<dbReference type="InterPro" id="IPR008271">
    <property type="entry name" value="Ser/Thr_kinase_AS"/>
</dbReference>
<dbReference type="InterPro" id="IPR047187">
    <property type="entry name" value="SF1_C_Upf1"/>
</dbReference>
<keyword evidence="7" id="KW-0347">Helicase</keyword>
<dbReference type="Pfam" id="PF21143">
    <property type="entry name" value="Aquarius_N_2nd"/>
    <property type="match status" value="1"/>
</dbReference>
<evidence type="ECO:0000256" key="7">
    <source>
        <dbReference type="ARBA" id="ARBA00022806"/>
    </source>
</evidence>
<comment type="caution">
    <text evidence="22">The sequence shown here is derived from an EMBL/GenBank/DDBJ whole genome shotgun (WGS) entry which is preliminary data.</text>
</comment>
<dbReference type="EMBL" id="JABDTM020018757">
    <property type="protein sequence ID" value="KAH0817838.1"/>
    <property type="molecule type" value="Genomic_DNA"/>
</dbReference>
<dbReference type="InterPro" id="IPR048967">
    <property type="entry name" value="Aquarius_insert"/>
</dbReference>
<dbReference type="CDD" id="cd14080">
    <property type="entry name" value="STKc_TSSK-like"/>
    <property type="match status" value="1"/>
</dbReference>
<gene>
    <name evidence="22" type="ORF">GEV33_004950</name>
</gene>
<proteinExistence type="inferred from homology"/>
<dbReference type="InterPro" id="IPR000719">
    <property type="entry name" value="Prot_kinase_dom"/>
</dbReference>
<evidence type="ECO:0000256" key="4">
    <source>
        <dbReference type="ARBA" id="ARBA00022728"/>
    </source>
</evidence>
<keyword evidence="9" id="KW-0694">RNA-binding</keyword>